<evidence type="ECO:0000313" key="1">
    <source>
        <dbReference type="EMBL" id="SMC00628.1"/>
    </source>
</evidence>
<evidence type="ECO:0000313" key="2">
    <source>
        <dbReference type="Proteomes" id="UP000192266"/>
    </source>
</evidence>
<name>A0A1W1W4S2_9BACT</name>
<dbReference type="RefSeq" id="WP_084448024.1">
    <property type="nucleotide sequence ID" value="NZ_FWWW01000111.1"/>
</dbReference>
<organism evidence="1 2">
    <name type="scientific">Hymenobacter roseosalivarius DSM 11622</name>
    <dbReference type="NCBI Taxonomy" id="645990"/>
    <lineage>
        <taxon>Bacteria</taxon>
        <taxon>Pseudomonadati</taxon>
        <taxon>Bacteroidota</taxon>
        <taxon>Cytophagia</taxon>
        <taxon>Cytophagales</taxon>
        <taxon>Hymenobacteraceae</taxon>
        <taxon>Hymenobacter</taxon>
    </lineage>
</organism>
<dbReference type="Proteomes" id="UP000192266">
    <property type="component" value="Unassembled WGS sequence"/>
</dbReference>
<accession>A0A1W1W4S2</accession>
<dbReference type="STRING" id="645990.SAMN00120144_4041"/>
<keyword evidence="2" id="KW-1185">Reference proteome</keyword>
<dbReference type="SUPFAM" id="SSF46689">
    <property type="entry name" value="Homeodomain-like"/>
    <property type="match status" value="1"/>
</dbReference>
<gene>
    <name evidence="1" type="ORF">SAMN00120144_4041</name>
</gene>
<dbReference type="Pfam" id="PF13384">
    <property type="entry name" value="HTH_23"/>
    <property type="match status" value="1"/>
</dbReference>
<reference evidence="1 2" key="1">
    <citation type="submission" date="2017-04" db="EMBL/GenBank/DDBJ databases">
        <authorList>
            <person name="Afonso C.L."/>
            <person name="Miller P.J."/>
            <person name="Scott M.A."/>
            <person name="Spackman E."/>
            <person name="Goraichik I."/>
            <person name="Dimitrov K.M."/>
            <person name="Suarez D.L."/>
            <person name="Swayne D.E."/>
        </authorList>
    </citation>
    <scope>NUCLEOTIDE SEQUENCE [LARGE SCALE GENOMIC DNA]</scope>
    <source>
        <strain evidence="1 2">DSM 11622</strain>
    </source>
</reference>
<dbReference type="InterPro" id="IPR009057">
    <property type="entry name" value="Homeodomain-like_sf"/>
</dbReference>
<proteinExistence type="predicted"/>
<protein>
    <submittedName>
        <fullName evidence="1">Putative insertion sequence transposase protein</fullName>
    </submittedName>
</protein>
<dbReference type="InterPro" id="IPR036388">
    <property type="entry name" value="WH-like_DNA-bd_sf"/>
</dbReference>
<dbReference type="Gene3D" id="1.10.10.10">
    <property type="entry name" value="Winged helix-like DNA-binding domain superfamily/Winged helix DNA-binding domain"/>
    <property type="match status" value="1"/>
</dbReference>
<dbReference type="AlphaFoldDB" id="A0A1W1W4S2"/>
<sequence length="128" mass="13508">MRPYSEDLRERVIAACAEDGRSVGAVAAQFRVSVSFVHKLRRRQRTTGSLAALPHRGGPAPLLDAAARAALAACVARQPDATLDELRSQLAAGGAPAAGRTTVWQALQTLDLRRKKRASTPPSATPTG</sequence>
<dbReference type="EMBL" id="FWWW01000111">
    <property type="protein sequence ID" value="SMC00628.1"/>
    <property type="molecule type" value="Genomic_DNA"/>
</dbReference>